<keyword evidence="1" id="KW-0812">Transmembrane</keyword>
<evidence type="ECO:0000313" key="2">
    <source>
        <dbReference type="EMBL" id="MBT2328940.1"/>
    </source>
</evidence>
<dbReference type="EMBL" id="JAGGOB010000020">
    <property type="protein sequence ID" value="MBT2328940.1"/>
    <property type="molecule type" value="Genomic_DNA"/>
</dbReference>
<gene>
    <name evidence="2" type="ORF">J7E47_09440</name>
</gene>
<feature type="transmembrane region" description="Helical" evidence="1">
    <location>
        <begin position="63"/>
        <end position="86"/>
    </location>
</feature>
<keyword evidence="1" id="KW-1133">Transmembrane helix</keyword>
<name>A0A944DN64_PSEFL</name>
<dbReference type="Proteomes" id="UP000692896">
    <property type="component" value="Unassembled WGS sequence"/>
</dbReference>
<proteinExistence type="predicted"/>
<protein>
    <submittedName>
        <fullName evidence="2">Uncharacterized protein</fullName>
    </submittedName>
</protein>
<feature type="transmembrane region" description="Helical" evidence="1">
    <location>
        <begin position="38"/>
        <end position="57"/>
    </location>
</feature>
<evidence type="ECO:0000256" key="1">
    <source>
        <dbReference type="SAM" id="Phobius"/>
    </source>
</evidence>
<dbReference type="RefSeq" id="WP_214917749.1">
    <property type="nucleotide sequence ID" value="NZ_JAGGNX010000022.1"/>
</dbReference>
<comment type="caution">
    <text evidence="2">The sequence shown here is derived from an EMBL/GenBank/DDBJ whole genome shotgun (WGS) entry which is preliminary data.</text>
</comment>
<accession>A0A944DN64</accession>
<reference evidence="2" key="1">
    <citation type="submission" date="2021-03" db="EMBL/GenBank/DDBJ databases">
        <title>Genomic analysis provides insights into the functional capacity of soil bacteria communities inhabiting an altitudinal gradient in the Atacama Desert.</title>
        <authorList>
            <person name="Gonzalez M."/>
            <person name="Maldonado J."/>
            <person name="Maza F."/>
            <person name="Hodar C."/>
            <person name="Cortes M."/>
            <person name="Palma R."/>
            <person name="Andreani C."/>
            <person name="Gaete A."/>
            <person name="Vasquez-Dean J."/>
            <person name="Acuna V."/>
            <person name="Aguado M."/>
            <person name="Mandakovic D."/>
            <person name="Latorre M."/>
            <person name="Orellana A."/>
            <person name="Gutierrez R."/>
            <person name="Montecino M."/>
            <person name="Allende M."/>
            <person name="Maass A."/>
            <person name="Cambiazo V."/>
        </authorList>
    </citation>
    <scope>NUCLEOTIDE SEQUENCE</scope>
    <source>
        <strain evidence="2">ISL-25</strain>
    </source>
</reference>
<sequence>MSSGMPEYKKSLDDELDWSSVEQYHESTMQISNQCFEYKKLCVGALGIIIAAMLKLGTDTTPLLLSLTCLFISIGFWMCDTTAYYYQRVNRQKILNLQTKISNRNTGESIAPPILPNSWSAAIFNKSMLLYIYCSTIFVLIMLATIIMHIVKHFASGQ</sequence>
<organism evidence="2 3">
    <name type="scientific">Pseudomonas fluorescens</name>
    <dbReference type="NCBI Taxonomy" id="294"/>
    <lineage>
        <taxon>Bacteria</taxon>
        <taxon>Pseudomonadati</taxon>
        <taxon>Pseudomonadota</taxon>
        <taxon>Gammaproteobacteria</taxon>
        <taxon>Pseudomonadales</taxon>
        <taxon>Pseudomonadaceae</taxon>
        <taxon>Pseudomonas</taxon>
    </lineage>
</organism>
<keyword evidence="1" id="KW-0472">Membrane</keyword>
<evidence type="ECO:0000313" key="3">
    <source>
        <dbReference type="Proteomes" id="UP000692896"/>
    </source>
</evidence>
<dbReference type="AlphaFoldDB" id="A0A944DN64"/>
<feature type="transmembrane region" description="Helical" evidence="1">
    <location>
        <begin position="130"/>
        <end position="151"/>
    </location>
</feature>